<keyword evidence="2" id="KW-1185">Reference proteome</keyword>
<name>A0A3D8IMD6_9HELI</name>
<accession>A0A3D8IMD6</accession>
<dbReference type="Proteomes" id="UP000256379">
    <property type="component" value="Unassembled WGS sequence"/>
</dbReference>
<dbReference type="AlphaFoldDB" id="A0A3D8IMD6"/>
<gene>
    <name evidence="1" type="ORF">CQA53_05790</name>
</gene>
<dbReference type="OrthoDB" id="9836286at2"/>
<dbReference type="EMBL" id="NXLQ01000010">
    <property type="protein sequence ID" value="RDU65804.1"/>
    <property type="molecule type" value="Genomic_DNA"/>
</dbReference>
<evidence type="ECO:0000313" key="2">
    <source>
        <dbReference type="Proteomes" id="UP000256379"/>
    </source>
</evidence>
<dbReference type="RefSeq" id="WP_115543080.1">
    <property type="nucleotide sequence ID" value="NZ_NXLQ01000010.1"/>
</dbReference>
<comment type="caution">
    <text evidence="1">The sequence shown here is derived from an EMBL/GenBank/DDBJ whole genome shotgun (WGS) entry which is preliminary data.</text>
</comment>
<organism evidence="1 2">
    <name type="scientific">Helicobacter didelphidarum</name>
    <dbReference type="NCBI Taxonomy" id="2040648"/>
    <lineage>
        <taxon>Bacteria</taxon>
        <taxon>Pseudomonadati</taxon>
        <taxon>Campylobacterota</taxon>
        <taxon>Epsilonproteobacteria</taxon>
        <taxon>Campylobacterales</taxon>
        <taxon>Helicobacteraceae</taxon>
        <taxon>Helicobacter</taxon>
    </lineage>
</organism>
<evidence type="ECO:0000313" key="1">
    <source>
        <dbReference type="EMBL" id="RDU65804.1"/>
    </source>
</evidence>
<proteinExistence type="predicted"/>
<sequence length="111" mass="13019">MREISILGIMSIDTQNLLTYLKSCEQYESNQNTINFKEFLKWLKQNSPDKKIELRITHDNQGREVAMIYTSMPIHLHFNESSNTKIKTLVFKNIEIDEIKIQGFGGENLRI</sequence>
<reference evidence="1 2" key="1">
    <citation type="submission" date="2018-04" db="EMBL/GenBank/DDBJ databases">
        <title>Novel Campyloabacter and Helicobacter Species and Strains.</title>
        <authorList>
            <person name="Mannion A.J."/>
            <person name="Shen Z."/>
            <person name="Fox J.G."/>
        </authorList>
    </citation>
    <scope>NUCLEOTIDE SEQUENCE [LARGE SCALE GENOMIC DNA]</scope>
    <source>
        <strain evidence="1 2">MIT 17-337</strain>
    </source>
</reference>
<protein>
    <submittedName>
        <fullName evidence="1">Uncharacterized protein</fullName>
    </submittedName>
</protein>